<dbReference type="Proteomes" id="UP001225356">
    <property type="component" value="Unassembled WGS sequence"/>
</dbReference>
<proteinExistence type="predicted"/>
<evidence type="ECO:0008006" key="3">
    <source>
        <dbReference type="Google" id="ProtNLM"/>
    </source>
</evidence>
<comment type="caution">
    <text evidence="1">The sequence shown here is derived from an EMBL/GenBank/DDBJ whole genome shotgun (WGS) entry which is preliminary data.</text>
</comment>
<reference evidence="1 2" key="1">
    <citation type="submission" date="2023-07" db="EMBL/GenBank/DDBJ databases">
        <title>Sequencing the genomes of 1000 actinobacteria strains.</title>
        <authorList>
            <person name="Klenk H.-P."/>
        </authorList>
    </citation>
    <scope>NUCLEOTIDE SEQUENCE [LARGE SCALE GENOMIC DNA]</scope>
    <source>
        <strain evidence="1 2">DSM 46740</strain>
    </source>
</reference>
<evidence type="ECO:0000313" key="2">
    <source>
        <dbReference type="Proteomes" id="UP001225356"/>
    </source>
</evidence>
<sequence length="262" mass="28368">MTLLQRLGDGQVLKLMSASHSTPIHRLTPDDVQALHLGRYIEKLRAVGVRLPTDVRIVKSGQRPAVQHRWISGTPLPDLAATHPVVFTSAVRQIAAWAKALDSSGARLDTNLANFVINPDDGLVCIDVLPPLLTDLRPPEYDDWQRLFGGLCYDTDVTVCALAGYAARALLAVHGAGAIHADALANLCPGHDNPDRLPVHWFHSRQEAALAALRGEIPPRTVLEAFTATSVLRLRNTPPAARQARIDAGLSAMRRLDPKGGL</sequence>
<evidence type="ECO:0000313" key="1">
    <source>
        <dbReference type="EMBL" id="MDP9845213.1"/>
    </source>
</evidence>
<dbReference type="RefSeq" id="WP_307560674.1">
    <property type="nucleotide sequence ID" value="NZ_JAUSQU010000001.1"/>
</dbReference>
<gene>
    <name evidence="1" type="ORF">J2853_004424</name>
</gene>
<dbReference type="EMBL" id="JAUSQU010000001">
    <property type="protein sequence ID" value="MDP9845213.1"/>
    <property type="molecule type" value="Genomic_DNA"/>
</dbReference>
<protein>
    <recommendedName>
        <fullName evidence="3">Phosphotransferase enzyme family protein</fullName>
    </recommendedName>
</protein>
<organism evidence="1 2">
    <name type="scientific">Streptosporangium lutulentum</name>
    <dbReference type="NCBI Taxonomy" id="1461250"/>
    <lineage>
        <taxon>Bacteria</taxon>
        <taxon>Bacillati</taxon>
        <taxon>Actinomycetota</taxon>
        <taxon>Actinomycetes</taxon>
        <taxon>Streptosporangiales</taxon>
        <taxon>Streptosporangiaceae</taxon>
        <taxon>Streptosporangium</taxon>
    </lineage>
</organism>
<keyword evidence="2" id="KW-1185">Reference proteome</keyword>
<accession>A0ABT9QEM7</accession>
<name>A0ABT9QEM7_9ACTN</name>